<reference evidence="1" key="2">
    <citation type="submission" date="2015-03" db="EMBL/GenBank/DDBJ databases">
        <authorList>
            <person name="Chow C.-E.T."/>
            <person name="Winget D.M."/>
            <person name="White R.A.III."/>
            <person name="Hallam S.J."/>
            <person name="Suttle C.A."/>
        </authorList>
    </citation>
    <scope>NUCLEOTIDE SEQUENCE</scope>
    <source>
        <strain evidence="1">Oxic1_3</strain>
    </source>
</reference>
<proteinExistence type="predicted"/>
<reference evidence="1" key="1">
    <citation type="journal article" date="2015" name="Front. Microbiol.">
        <title>Combining genomic sequencing methods to explore viral diversity and reveal potential virus-host interactions.</title>
        <authorList>
            <person name="Chow C.E."/>
            <person name="Winget D.M."/>
            <person name="White R.A.III."/>
            <person name="Hallam S.J."/>
            <person name="Suttle C.A."/>
        </authorList>
    </citation>
    <scope>NUCLEOTIDE SEQUENCE</scope>
    <source>
        <strain evidence="1">Oxic1_3</strain>
    </source>
</reference>
<organism evidence="1">
    <name type="scientific">uncultured marine virus</name>
    <dbReference type="NCBI Taxonomy" id="186617"/>
    <lineage>
        <taxon>Viruses</taxon>
        <taxon>environmental samples</taxon>
    </lineage>
</organism>
<accession>A0A0F7L885</accession>
<protein>
    <submittedName>
        <fullName evidence="1">Uncharacterized protein</fullName>
    </submittedName>
</protein>
<name>A0A0F7L885_9VIRU</name>
<evidence type="ECO:0000313" key="1">
    <source>
        <dbReference type="EMBL" id="AKH47768.1"/>
    </source>
</evidence>
<dbReference type="EMBL" id="KR029598">
    <property type="protein sequence ID" value="AKH47768.1"/>
    <property type="molecule type" value="Genomic_DNA"/>
</dbReference>
<sequence length="62" mass="6907">MLIILASSYLSFTPLPVVFTLNVTGWSIALFTEYVADQLFVGLYVVTVVPLQVKTIVTNWDV</sequence>